<dbReference type="PRINTS" id="PR00119">
    <property type="entry name" value="CATATPASE"/>
</dbReference>
<dbReference type="EMBL" id="JABAYA010000024">
    <property type="protein sequence ID" value="KAF7729560.1"/>
    <property type="molecule type" value="Genomic_DNA"/>
</dbReference>
<dbReference type="InterPro" id="IPR006122">
    <property type="entry name" value="HMA_Cu_ion-bd"/>
</dbReference>
<feature type="transmembrane region" description="Helical" evidence="18">
    <location>
        <begin position="552"/>
        <end position="575"/>
    </location>
</feature>
<dbReference type="CDD" id="cd00371">
    <property type="entry name" value="HMA"/>
    <property type="match status" value="3"/>
</dbReference>
<dbReference type="GO" id="GO:0005507">
    <property type="term" value="F:copper ion binding"/>
    <property type="evidence" value="ECO:0007669"/>
    <property type="project" value="InterPro"/>
</dbReference>
<keyword evidence="5 18" id="KW-0812">Transmembrane</keyword>
<name>A0A8H7BXI3_9FUNG</name>
<dbReference type="GO" id="GO:0012505">
    <property type="term" value="C:endomembrane system"/>
    <property type="evidence" value="ECO:0007669"/>
    <property type="project" value="UniProtKB-SubCell"/>
</dbReference>
<evidence type="ECO:0000256" key="7">
    <source>
        <dbReference type="ARBA" id="ARBA00022737"/>
    </source>
</evidence>
<comment type="similarity">
    <text evidence="2 18">Belongs to the cation transport ATPase (P-type) (TC 3.A.3) family. Type IB subfamily.</text>
</comment>
<dbReference type="SFLD" id="SFLDG00002">
    <property type="entry name" value="C1.7:_P-type_atpase_like"/>
    <property type="match status" value="1"/>
</dbReference>
<feature type="transmembrane region" description="Helical" evidence="18">
    <location>
        <begin position="239"/>
        <end position="257"/>
    </location>
</feature>
<evidence type="ECO:0000313" key="20">
    <source>
        <dbReference type="EMBL" id="KAF7729560.1"/>
    </source>
</evidence>
<keyword evidence="21" id="KW-1185">Reference proteome</keyword>
<dbReference type="PROSITE" id="PS01229">
    <property type="entry name" value="COF_2"/>
    <property type="match status" value="1"/>
</dbReference>
<keyword evidence="9" id="KW-0187">Copper transport</keyword>
<dbReference type="AlphaFoldDB" id="A0A8H7BXI3"/>
<dbReference type="InterPro" id="IPR059000">
    <property type="entry name" value="ATPase_P-type_domA"/>
</dbReference>
<feature type="transmembrane region" description="Helical" evidence="18">
    <location>
        <begin position="505"/>
        <end position="532"/>
    </location>
</feature>
<dbReference type="SUPFAM" id="SSF56784">
    <property type="entry name" value="HAD-like"/>
    <property type="match status" value="1"/>
</dbReference>
<keyword evidence="13 18" id="KW-1133">Transmembrane helix</keyword>
<dbReference type="Gene3D" id="3.40.50.1000">
    <property type="entry name" value="HAD superfamily/HAD-like"/>
    <property type="match status" value="1"/>
</dbReference>
<dbReference type="GO" id="GO:0043682">
    <property type="term" value="F:P-type divalent copper transporter activity"/>
    <property type="evidence" value="ECO:0007669"/>
    <property type="project" value="TreeGrafter"/>
</dbReference>
<dbReference type="InterPro" id="IPR023298">
    <property type="entry name" value="ATPase_P-typ_TM_dom_sf"/>
</dbReference>
<evidence type="ECO:0000256" key="1">
    <source>
        <dbReference type="ARBA" id="ARBA00004127"/>
    </source>
</evidence>
<dbReference type="NCBIfam" id="TIGR01525">
    <property type="entry name" value="ATPase-IB_hvy"/>
    <property type="match status" value="1"/>
</dbReference>
<keyword evidence="15" id="KW-0406">Ion transport</keyword>
<dbReference type="GO" id="GO:0005524">
    <property type="term" value="F:ATP binding"/>
    <property type="evidence" value="ECO:0007669"/>
    <property type="project" value="UniProtKB-UniRule"/>
</dbReference>
<dbReference type="InterPro" id="IPR023299">
    <property type="entry name" value="ATPase_P-typ_cyto_dom_N"/>
</dbReference>
<keyword evidence="16 18" id="KW-0472">Membrane</keyword>
<evidence type="ECO:0000259" key="19">
    <source>
        <dbReference type="PROSITE" id="PS50846"/>
    </source>
</evidence>
<dbReference type="SUPFAM" id="SSF81653">
    <property type="entry name" value="Calcium ATPase, transduction domain A"/>
    <property type="match status" value="1"/>
</dbReference>
<keyword evidence="8 18" id="KW-0547">Nucleotide-binding</keyword>
<feature type="transmembrane region" description="Helical" evidence="18">
    <location>
        <begin position="343"/>
        <end position="364"/>
    </location>
</feature>
<feature type="domain" description="HMA" evidence="19">
    <location>
        <begin position="1"/>
        <end position="42"/>
    </location>
</feature>
<evidence type="ECO:0000256" key="15">
    <source>
        <dbReference type="ARBA" id="ARBA00023065"/>
    </source>
</evidence>
<dbReference type="InterPro" id="IPR017969">
    <property type="entry name" value="Heavy-metal-associated_CS"/>
</dbReference>
<dbReference type="InterPro" id="IPR036412">
    <property type="entry name" value="HAD-like_sf"/>
</dbReference>
<dbReference type="SFLD" id="SFLDF00027">
    <property type="entry name" value="p-type_atpase"/>
    <property type="match status" value="1"/>
</dbReference>
<dbReference type="NCBIfam" id="TIGR00003">
    <property type="entry name" value="copper ion binding protein"/>
    <property type="match status" value="2"/>
</dbReference>
<comment type="subcellular location">
    <subcellularLocation>
        <location evidence="1">Endomembrane system</location>
        <topology evidence="1">Multi-pass membrane protein</topology>
    </subcellularLocation>
    <subcellularLocation>
        <location evidence="18">Membrane</location>
    </subcellularLocation>
</comment>
<dbReference type="Gene3D" id="3.40.1110.10">
    <property type="entry name" value="Calcium-transporting ATPase, cytoplasmic domain N"/>
    <property type="match status" value="2"/>
</dbReference>
<evidence type="ECO:0000256" key="14">
    <source>
        <dbReference type="ARBA" id="ARBA00023008"/>
    </source>
</evidence>
<evidence type="ECO:0000256" key="6">
    <source>
        <dbReference type="ARBA" id="ARBA00022723"/>
    </source>
</evidence>
<dbReference type="PROSITE" id="PS00154">
    <property type="entry name" value="ATPASE_E1_E2"/>
    <property type="match status" value="1"/>
</dbReference>
<dbReference type="InterPro" id="IPR006121">
    <property type="entry name" value="HMA_dom"/>
</dbReference>
<evidence type="ECO:0000256" key="8">
    <source>
        <dbReference type="ARBA" id="ARBA00022741"/>
    </source>
</evidence>
<evidence type="ECO:0000256" key="4">
    <source>
        <dbReference type="ARBA" id="ARBA00022448"/>
    </source>
</evidence>
<dbReference type="GO" id="GO:0055070">
    <property type="term" value="P:copper ion homeostasis"/>
    <property type="evidence" value="ECO:0007669"/>
    <property type="project" value="TreeGrafter"/>
</dbReference>
<evidence type="ECO:0000256" key="16">
    <source>
        <dbReference type="ARBA" id="ARBA00023136"/>
    </source>
</evidence>
<evidence type="ECO:0000256" key="2">
    <source>
        <dbReference type="ARBA" id="ARBA00006024"/>
    </source>
</evidence>
<reference evidence="20" key="1">
    <citation type="submission" date="2020-01" db="EMBL/GenBank/DDBJ databases">
        <title>Genome Sequencing of Three Apophysomyces-Like Fungal Strains Confirms a Novel Fungal Genus in the Mucoromycota with divergent Burkholderia-like Endosymbiotic Bacteria.</title>
        <authorList>
            <person name="Stajich J.E."/>
            <person name="Macias A.M."/>
            <person name="Carter-House D."/>
            <person name="Lovett B."/>
            <person name="Kasson L.R."/>
            <person name="Berry K."/>
            <person name="Grigoriev I."/>
            <person name="Chang Y."/>
            <person name="Spatafora J."/>
            <person name="Kasson M.T."/>
        </authorList>
    </citation>
    <scope>NUCLEOTIDE SEQUENCE</scope>
    <source>
        <strain evidence="20">NRRL A-21654</strain>
    </source>
</reference>
<evidence type="ECO:0000256" key="9">
    <source>
        <dbReference type="ARBA" id="ARBA00022796"/>
    </source>
</evidence>
<proteinExistence type="inferred from homology"/>
<organism evidence="20 21">
    <name type="scientific">Apophysomyces ossiformis</name>
    <dbReference type="NCBI Taxonomy" id="679940"/>
    <lineage>
        <taxon>Eukaryota</taxon>
        <taxon>Fungi</taxon>
        <taxon>Fungi incertae sedis</taxon>
        <taxon>Mucoromycota</taxon>
        <taxon>Mucoromycotina</taxon>
        <taxon>Mucoromycetes</taxon>
        <taxon>Mucorales</taxon>
        <taxon>Mucorineae</taxon>
        <taxon>Mucoraceae</taxon>
        <taxon>Apophysomyces</taxon>
    </lineage>
</organism>
<dbReference type="InterPro" id="IPR023214">
    <property type="entry name" value="HAD_sf"/>
</dbReference>
<dbReference type="Pfam" id="PF00122">
    <property type="entry name" value="E1-E2_ATPase"/>
    <property type="match status" value="1"/>
</dbReference>
<dbReference type="CDD" id="cd02094">
    <property type="entry name" value="P-type_ATPase_Cu-like"/>
    <property type="match status" value="1"/>
</dbReference>
<evidence type="ECO:0000256" key="10">
    <source>
        <dbReference type="ARBA" id="ARBA00022840"/>
    </source>
</evidence>
<feature type="domain" description="HMA" evidence="19">
    <location>
        <begin position="148"/>
        <end position="214"/>
    </location>
</feature>
<dbReference type="OrthoDB" id="432719at2759"/>
<keyword evidence="7" id="KW-0677">Repeat</keyword>
<evidence type="ECO:0000256" key="11">
    <source>
        <dbReference type="ARBA" id="ARBA00022842"/>
    </source>
</evidence>
<protein>
    <recommendedName>
        <fullName evidence="3">P-type Cu(+) transporter</fullName>
        <ecNumber evidence="3">7.2.2.8</ecNumber>
    </recommendedName>
    <alternativeName>
        <fullName evidence="17">Cu(2+)-ATPase</fullName>
    </alternativeName>
</protein>
<dbReference type="GO" id="GO:0016020">
    <property type="term" value="C:membrane"/>
    <property type="evidence" value="ECO:0007669"/>
    <property type="project" value="UniProtKB-SubCell"/>
</dbReference>
<keyword evidence="14" id="KW-0186">Copper</keyword>
<keyword evidence="6 18" id="KW-0479">Metal-binding</keyword>
<dbReference type="InterPro" id="IPR044492">
    <property type="entry name" value="P_typ_ATPase_HD_dom"/>
</dbReference>
<evidence type="ECO:0000256" key="5">
    <source>
        <dbReference type="ARBA" id="ARBA00022692"/>
    </source>
</evidence>
<feature type="transmembrane region" description="Helical" evidence="18">
    <location>
        <begin position="912"/>
        <end position="935"/>
    </location>
</feature>
<gene>
    <name evidence="20" type="ORF">EC973_004235</name>
</gene>
<dbReference type="InterPro" id="IPR018303">
    <property type="entry name" value="ATPase_P-typ_P_site"/>
</dbReference>
<keyword evidence="12" id="KW-1278">Translocase</keyword>
<feature type="domain" description="HMA" evidence="19">
    <location>
        <begin position="73"/>
        <end position="140"/>
    </location>
</feature>
<dbReference type="InterPro" id="IPR036163">
    <property type="entry name" value="HMA_dom_sf"/>
</dbReference>
<dbReference type="FunFam" id="3.30.70.100:FF:000001">
    <property type="entry name" value="ATPase copper transporting beta"/>
    <property type="match status" value="2"/>
</dbReference>
<dbReference type="Proteomes" id="UP000605846">
    <property type="component" value="Unassembled WGS sequence"/>
</dbReference>
<dbReference type="SFLD" id="SFLDS00003">
    <property type="entry name" value="Haloacid_Dehalogenase"/>
    <property type="match status" value="1"/>
</dbReference>
<evidence type="ECO:0000256" key="12">
    <source>
        <dbReference type="ARBA" id="ARBA00022967"/>
    </source>
</evidence>
<dbReference type="Gene3D" id="2.70.150.10">
    <property type="entry name" value="Calcium-transporting ATPase, cytoplasmic transduction domain A"/>
    <property type="match status" value="1"/>
</dbReference>
<dbReference type="FunFam" id="2.70.150.10:FF:000002">
    <property type="entry name" value="Copper-transporting ATPase 1, putative"/>
    <property type="match status" value="1"/>
</dbReference>
<accession>A0A8H7BXI3</accession>
<dbReference type="InterPro" id="IPR001757">
    <property type="entry name" value="P_typ_ATPase"/>
</dbReference>
<dbReference type="PANTHER" id="PTHR43520">
    <property type="entry name" value="ATP7, ISOFORM B"/>
    <property type="match status" value="1"/>
</dbReference>
<evidence type="ECO:0000256" key="18">
    <source>
        <dbReference type="RuleBase" id="RU362081"/>
    </source>
</evidence>
<dbReference type="Gene3D" id="3.30.70.100">
    <property type="match status" value="3"/>
</dbReference>
<dbReference type="NCBIfam" id="TIGR01494">
    <property type="entry name" value="ATPase_P-type"/>
    <property type="match status" value="1"/>
</dbReference>
<evidence type="ECO:0000256" key="13">
    <source>
        <dbReference type="ARBA" id="ARBA00022989"/>
    </source>
</evidence>
<dbReference type="EC" id="7.2.2.8" evidence="3"/>
<dbReference type="GO" id="GO:0016887">
    <property type="term" value="F:ATP hydrolysis activity"/>
    <property type="evidence" value="ECO:0007669"/>
    <property type="project" value="InterPro"/>
</dbReference>
<dbReference type="InterPro" id="IPR027256">
    <property type="entry name" value="P-typ_ATPase_IB"/>
</dbReference>
<dbReference type="SUPFAM" id="SSF55008">
    <property type="entry name" value="HMA, heavy metal-associated domain"/>
    <property type="match status" value="3"/>
</dbReference>
<dbReference type="PANTHER" id="PTHR43520:SF8">
    <property type="entry name" value="P-TYPE CU(+) TRANSPORTER"/>
    <property type="match status" value="1"/>
</dbReference>
<evidence type="ECO:0000256" key="3">
    <source>
        <dbReference type="ARBA" id="ARBA00012517"/>
    </source>
</evidence>
<dbReference type="GO" id="GO:0140581">
    <property type="term" value="F:P-type monovalent copper transporter activity"/>
    <property type="evidence" value="ECO:0007669"/>
    <property type="project" value="UniProtKB-EC"/>
</dbReference>
<dbReference type="Pfam" id="PF00702">
    <property type="entry name" value="Hydrolase"/>
    <property type="match status" value="1"/>
</dbReference>
<dbReference type="InterPro" id="IPR008250">
    <property type="entry name" value="ATPase_P-typ_transduc_dom_A_sf"/>
</dbReference>
<keyword evidence="11" id="KW-0460">Magnesium</keyword>
<comment type="caution">
    <text evidence="20">The sequence shown here is derived from an EMBL/GenBank/DDBJ whole genome shotgun (WGS) entry which is preliminary data.</text>
</comment>
<evidence type="ECO:0000313" key="21">
    <source>
        <dbReference type="Proteomes" id="UP000605846"/>
    </source>
</evidence>
<keyword evidence="4" id="KW-0813">Transport</keyword>
<feature type="transmembrane region" description="Helical" evidence="18">
    <location>
        <begin position="269"/>
        <end position="294"/>
    </location>
</feature>
<dbReference type="PROSITE" id="PS50846">
    <property type="entry name" value="HMA_2"/>
    <property type="match status" value="3"/>
</dbReference>
<feature type="transmembrane region" description="Helical" evidence="18">
    <location>
        <begin position="941"/>
        <end position="960"/>
    </location>
</feature>
<dbReference type="Pfam" id="PF00403">
    <property type="entry name" value="HMA"/>
    <property type="match status" value="1"/>
</dbReference>
<dbReference type="PROSITE" id="PS01047">
    <property type="entry name" value="HMA_1"/>
    <property type="match status" value="1"/>
</dbReference>
<feature type="transmembrane region" description="Helical" evidence="18">
    <location>
        <begin position="315"/>
        <end position="337"/>
    </location>
</feature>
<keyword evidence="10 18" id="KW-0067">ATP-binding</keyword>
<sequence length="1043" mass="112800">MDGLKSVDVSLADEQATVVYNPSVLQQQTIVSAIEDCGFDVPLGDSSEKQQKPKKMEEEEPLLVTPAKLQVAANDEVTTAQFEVRGMTCASIERAVGSKAGVISIKVSLLAERATVEYDCNVVQDEDIAGMICDAGFEASIVRRKGDDMLQLQIFGMTCASCVRSIEGGLAKIPGVLSVSVNLMTETAKVHFDSTTLGARAIIEAIEDLGFNALIMDNAKNAQLESLTKVREIKAWRRAFLQSITLGIPVFLIAMILPMMHWTKPFYDITLFCGSLYLSDVVQLILTIPVQFGIGWKFLSSAYRSVLHGAPTMDVLVSLSTLAAFVFSVCSMVRAIVSQSPQHPTIFFETSCMLVAFILLGRYLENMAKGQSSSALSKLMSLAPSTALMLTVDPATNQVVSEKSIPSELIQQDDLLKILPGDKVPTDGIVHTGSSTVDESMVTGEVDAIPKNPGDSVIGGTVNGLGTFIMKATRVGSDTALSQIVKLVEDAQVSKAPIQGFTDIVAGYFVPSVVMLGLGTLLVWTILYNIVGLDGLPPMLRMEIQKEGGGDWFFVCLKLCISVIIVACPCALGLATPTAVMVGTGLGAQNGVLFKGGAVLENGQKVNKIVFDKTGTLTTGKLDVSSIKSFDNDDVSKQQMFFLAAIAEAHSEHPLGRAVVNKAKEMARIEVVDNLATVMGFKSTTGCGIECQIQLTDTVLANEKLTSLRPILHQTHTVVIGNQKWLEEYHGMSLTMEQIGDFNQEVAKGNTCILVGWNGQAAGYISLSDMVKPESRRVIATLHSMGIHTAMVTGDNELTARYMASLLGITEVHAGVSPKGKTAIVQRMQEQPITRRRWWGAIKHEPSVVAMVGDGINDSPALVAADFGIALCTGTDIAMEAADVVLMRNDLTDVVAALDLSRAIFRRIKINLWWACIYNAIGIPLAMGVFMPWGYHLHPMMAGFAMAASSTSVVVSSLMLRWFWRKPKLVADDGIDASQVRIFVEEEEEVMSTVPAQTTPAFFQRFLRRVRVAFGMNRGGEYSAVATNTQAYDLESLQPMLQQ</sequence>
<dbReference type="SUPFAM" id="SSF81665">
    <property type="entry name" value="Calcium ATPase, transmembrane domain M"/>
    <property type="match status" value="1"/>
</dbReference>
<evidence type="ECO:0000256" key="17">
    <source>
        <dbReference type="ARBA" id="ARBA00080126"/>
    </source>
</evidence>